<dbReference type="PANTHER" id="PTHR31005:SF8">
    <property type="entry name" value="DUF4139 DOMAIN-CONTAINING PROTEIN"/>
    <property type="match status" value="1"/>
</dbReference>
<evidence type="ECO:0000313" key="5">
    <source>
        <dbReference type="Proteomes" id="UP001447188"/>
    </source>
</evidence>
<evidence type="ECO:0000313" key="4">
    <source>
        <dbReference type="EMBL" id="KAL0633115.1"/>
    </source>
</evidence>
<feature type="compositionally biased region" description="Acidic residues" evidence="1">
    <location>
        <begin position="511"/>
        <end position="522"/>
    </location>
</feature>
<feature type="compositionally biased region" description="Acidic residues" evidence="1">
    <location>
        <begin position="93"/>
        <end position="104"/>
    </location>
</feature>
<evidence type="ECO:0000256" key="1">
    <source>
        <dbReference type="SAM" id="MobiDB-lite"/>
    </source>
</evidence>
<sequence length="778" mass="85969">MTSVVDDTIHKQSFSIDDLATRSVTIYPTRAAVVRDIENVVIKPGRNEITLHNLTPQADEHSIKVEGHGTSALITDMTVDLVPNYRFNLASDSDSESESDEEPTNPELERLTQGIKLLRRQLDDADESRSSAMKQLSYLDQLTNTLTQPLSVVGPVVSVVQMSENLETYSVYRDKIYMAFKEAQMICVKLTDELDEKLGKELKVQTAWDKTMQKANRIKEQRSRQRTHERLERQEEKLEVPRFVYRIKITVELDSLPSSTPAIISSVDTGKPAREGDDEPPSGSEGPSLRISYITGGASWTPRYDLRLDTISGTGVLTYRAHFFNRTGEIWRSARLTLSTSQTSFGGLEDKVPWMDSWRIALRKRGHGTEKDGGLYSRKENELRDEKLRKRKEEASLGTDRKPIAEPHFETKLKSRIGASKGSSSLLSTPRALVKFGQDQEESNYYSYPTQVQSAAVQSFSAPVPPPVTHLQSFFTSLPGGAAKSKGRSWGGGSSAVLERLTSSAIGSSDPYDEDSDDEDDTTLNPPQKMGIATSSSESYGLTTTYDLPGLRTVPPSKLLRRHVISEINIPHIELSHISVPKLRAAAFLKARIRNPSSTPLLRGPAGLTLDGSFLGNATVPRCAPDEHFELGLGVDEEIIIEYRKPVRKIAMQGVLVKERVVTYERCVRIHNARGNPVKLVVFDQVPVSEDEKLRIAISKPRGLKFIGDLVKVAGTGANFVNAGVVAKNPGGVSGYVQAEMRKGGEIRWEVSVEGGKDAVLPLEYEARLPSGDVIVGL</sequence>
<protein>
    <submittedName>
        <fullName evidence="4">Uncharacterized protein</fullName>
    </submittedName>
</protein>
<proteinExistence type="predicted"/>
<dbReference type="InterPro" id="IPR011935">
    <property type="entry name" value="CHP02231"/>
</dbReference>
<feature type="region of interest" description="Disordered" evidence="1">
    <location>
        <begin position="502"/>
        <end position="538"/>
    </location>
</feature>
<evidence type="ECO:0000259" key="2">
    <source>
        <dbReference type="Pfam" id="PF13598"/>
    </source>
</evidence>
<name>A0ABR3GBH2_9PEZI</name>
<feature type="region of interest" description="Disordered" evidence="1">
    <location>
        <begin position="262"/>
        <end position="290"/>
    </location>
</feature>
<keyword evidence="5" id="KW-1185">Reference proteome</keyword>
<gene>
    <name evidence="4" type="ORF">Q9L58_008015</name>
</gene>
<dbReference type="InterPro" id="IPR037291">
    <property type="entry name" value="DUF4139"/>
</dbReference>
<dbReference type="Proteomes" id="UP001447188">
    <property type="component" value="Unassembled WGS sequence"/>
</dbReference>
<feature type="region of interest" description="Disordered" evidence="1">
    <location>
        <begin position="90"/>
        <end position="111"/>
    </location>
</feature>
<comment type="caution">
    <text evidence="4">The sequence shown here is derived from an EMBL/GenBank/DDBJ whole genome shotgun (WGS) entry which is preliminary data.</text>
</comment>
<organism evidence="4 5">
    <name type="scientific">Discina gigas</name>
    <dbReference type="NCBI Taxonomy" id="1032678"/>
    <lineage>
        <taxon>Eukaryota</taxon>
        <taxon>Fungi</taxon>
        <taxon>Dikarya</taxon>
        <taxon>Ascomycota</taxon>
        <taxon>Pezizomycotina</taxon>
        <taxon>Pezizomycetes</taxon>
        <taxon>Pezizales</taxon>
        <taxon>Discinaceae</taxon>
        <taxon>Discina</taxon>
    </lineage>
</organism>
<evidence type="ECO:0000259" key="3">
    <source>
        <dbReference type="Pfam" id="PF13600"/>
    </source>
</evidence>
<feature type="domain" description="DUF4140" evidence="3">
    <location>
        <begin position="24"/>
        <end position="139"/>
    </location>
</feature>
<accession>A0ABR3GBH2</accession>
<dbReference type="EMBL" id="JBBBZM010000137">
    <property type="protein sequence ID" value="KAL0633115.1"/>
    <property type="molecule type" value="Genomic_DNA"/>
</dbReference>
<dbReference type="PANTHER" id="PTHR31005">
    <property type="entry name" value="DUF4139 DOMAIN-CONTAINING PROTEIN"/>
    <property type="match status" value="1"/>
</dbReference>
<reference evidence="4 5" key="1">
    <citation type="submission" date="2024-02" db="EMBL/GenBank/DDBJ databases">
        <title>Discinaceae phylogenomics.</title>
        <authorList>
            <person name="Dirks A.C."/>
            <person name="James T.Y."/>
        </authorList>
    </citation>
    <scope>NUCLEOTIDE SEQUENCE [LARGE SCALE GENOMIC DNA]</scope>
    <source>
        <strain evidence="4 5">ACD0624</strain>
    </source>
</reference>
<feature type="domain" description="DUF4139" evidence="2">
    <location>
        <begin position="289"/>
        <end position="770"/>
    </location>
</feature>
<dbReference type="Pfam" id="PF13598">
    <property type="entry name" value="DUF4139"/>
    <property type="match status" value="1"/>
</dbReference>
<dbReference type="InterPro" id="IPR025554">
    <property type="entry name" value="DUF4140"/>
</dbReference>
<dbReference type="Pfam" id="PF13600">
    <property type="entry name" value="DUF4140"/>
    <property type="match status" value="1"/>
</dbReference>